<dbReference type="RefSeq" id="WP_148988766.1">
    <property type="nucleotide sequence ID" value="NZ_VTEV01000005.1"/>
</dbReference>
<dbReference type="Pfam" id="PF13411">
    <property type="entry name" value="MerR_1"/>
    <property type="match status" value="1"/>
</dbReference>
<name>A0A5D4T0M8_9BACI</name>
<dbReference type="InterPro" id="IPR047057">
    <property type="entry name" value="MerR_fam"/>
</dbReference>
<feature type="domain" description="HTH merR-type" evidence="2">
    <location>
        <begin position="35"/>
        <end position="104"/>
    </location>
</feature>
<evidence type="ECO:0000256" key="1">
    <source>
        <dbReference type="ARBA" id="ARBA00023125"/>
    </source>
</evidence>
<proteinExistence type="predicted"/>
<dbReference type="SMART" id="SM00422">
    <property type="entry name" value="HTH_MERR"/>
    <property type="match status" value="1"/>
</dbReference>
<dbReference type="InterPro" id="IPR000551">
    <property type="entry name" value="MerR-type_HTH_dom"/>
</dbReference>
<accession>A0A5D4T0M8</accession>
<reference evidence="3 4" key="1">
    <citation type="submission" date="2019-08" db="EMBL/GenBank/DDBJ databases">
        <title>Bacillus genomes from the desert of Cuatro Cienegas, Coahuila.</title>
        <authorList>
            <person name="Olmedo-Alvarez G."/>
        </authorList>
    </citation>
    <scope>NUCLEOTIDE SEQUENCE [LARGE SCALE GENOMIC DNA]</scope>
    <source>
        <strain evidence="3 4">CH28_1T</strain>
    </source>
</reference>
<protein>
    <submittedName>
        <fullName evidence="3">MerR family transcriptional regulator</fullName>
    </submittedName>
</protein>
<dbReference type="PROSITE" id="PS50937">
    <property type="entry name" value="HTH_MERR_2"/>
    <property type="match status" value="1"/>
</dbReference>
<dbReference type="PANTHER" id="PTHR30204:SF97">
    <property type="entry name" value="MERR FAMILY REGULATORY PROTEIN"/>
    <property type="match status" value="1"/>
</dbReference>
<evidence type="ECO:0000259" key="2">
    <source>
        <dbReference type="PROSITE" id="PS50937"/>
    </source>
</evidence>
<evidence type="ECO:0000313" key="4">
    <source>
        <dbReference type="Proteomes" id="UP000322524"/>
    </source>
</evidence>
<dbReference type="EMBL" id="VTEV01000005">
    <property type="protein sequence ID" value="TYS67656.1"/>
    <property type="molecule type" value="Genomic_DNA"/>
</dbReference>
<evidence type="ECO:0000313" key="3">
    <source>
        <dbReference type="EMBL" id="TYS67656.1"/>
    </source>
</evidence>
<dbReference type="InterPro" id="IPR009061">
    <property type="entry name" value="DNA-bd_dom_put_sf"/>
</dbReference>
<dbReference type="AlphaFoldDB" id="A0A5D4T0M8"/>
<keyword evidence="1" id="KW-0238">DNA-binding</keyword>
<organism evidence="3 4">
    <name type="scientific">Sutcliffiella horikoshii</name>
    <dbReference type="NCBI Taxonomy" id="79883"/>
    <lineage>
        <taxon>Bacteria</taxon>
        <taxon>Bacillati</taxon>
        <taxon>Bacillota</taxon>
        <taxon>Bacilli</taxon>
        <taxon>Bacillales</taxon>
        <taxon>Bacillaceae</taxon>
        <taxon>Sutcliffiella</taxon>
    </lineage>
</organism>
<dbReference type="Proteomes" id="UP000322524">
    <property type="component" value="Unassembled WGS sequence"/>
</dbReference>
<dbReference type="OrthoDB" id="9773308at2"/>
<dbReference type="PANTHER" id="PTHR30204">
    <property type="entry name" value="REDOX-CYCLING DRUG-SENSING TRANSCRIPTIONAL ACTIVATOR SOXR"/>
    <property type="match status" value="1"/>
</dbReference>
<dbReference type="SUPFAM" id="SSF46955">
    <property type="entry name" value="Putative DNA-binding domain"/>
    <property type="match status" value="1"/>
</dbReference>
<comment type="caution">
    <text evidence="3">The sequence shown here is derived from an EMBL/GenBank/DDBJ whole genome shotgun (WGS) entry which is preliminary data.</text>
</comment>
<gene>
    <name evidence="3" type="ORF">FZC76_13865</name>
</gene>
<dbReference type="GO" id="GO:0003700">
    <property type="term" value="F:DNA-binding transcription factor activity"/>
    <property type="evidence" value="ECO:0007669"/>
    <property type="project" value="InterPro"/>
</dbReference>
<dbReference type="Gene3D" id="1.10.1660.10">
    <property type="match status" value="1"/>
</dbReference>
<sequence length="265" mass="29678">MGRGACPFGSFFLDLQVTLSCTMELTVRGAGMSKFMSIQEFSDCTGISKSPIRYYESVNLLSYVTRDSSGYRVYSKGQVETINVITSLRLADVPIKDIQAHLNETDEQLRNEMVNFWVQSIKERLNVLSVGLQYLESDKELEQIYLVEKSPETIIWFAAQSKVGQFKEPMNEKIKELKSLGVPIKSCYLKYLSGRNVIKAHIGFIVSESIDAAEIKGCIDMEQMPAALCLALPFSGPFSSIQSGFTLNFHGKLLVIAIYEIHDPS</sequence>
<dbReference type="GO" id="GO:0003677">
    <property type="term" value="F:DNA binding"/>
    <property type="evidence" value="ECO:0007669"/>
    <property type="project" value="UniProtKB-KW"/>
</dbReference>